<dbReference type="CDD" id="cd14279">
    <property type="entry name" value="CUE"/>
    <property type="match status" value="1"/>
</dbReference>
<name>A0A0J8B402_BETVV</name>
<feature type="compositionally biased region" description="Low complexity" evidence="1">
    <location>
        <begin position="843"/>
        <end position="858"/>
    </location>
</feature>
<evidence type="ECO:0000313" key="3">
    <source>
        <dbReference type="EMBL" id="KMS95914.1"/>
    </source>
</evidence>
<evidence type="ECO:0000256" key="1">
    <source>
        <dbReference type="SAM" id="MobiDB-lite"/>
    </source>
</evidence>
<organism evidence="3 4">
    <name type="scientific">Beta vulgaris subsp. vulgaris</name>
    <name type="common">Beet</name>
    <dbReference type="NCBI Taxonomy" id="3555"/>
    <lineage>
        <taxon>Eukaryota</taxon>
        <taxon>Viridiplantae</taxon>
        <taxon>Streptophyta</taxon>
        <taxon>Embryophyta</taxon>
        <taxon>Tracheophyta</taxon>
        <taxon>Spermatophyta</taxon>
        <taxon>Magnoliopsida</taxon>
        <taxon>eudicotyledons</taxon>
        <taxon>Gunneridae</taxon>
        <taxon>Pentapetalae</taxon>
        <taxon>Caryophyllales</taxon>
        <taxon>Chenopodiaceae</taxon>
        <taxon>Betoideae</taxon>
        <taxon>Beta</taxon>
    </lineage>
</organism>
<evidence type="ECO:0000259" key="2">
    <source>
        <dbReference type="Pfam" id="PF06972"/>
    </source>
</evidence>
<dbReference type="Pfam" id="PF06972">
    <property type="entry name" value="GIP1_N"/>
    <property type="match status" value="1"/>
</dbReference>
<dbReference type="SUPFAM" id="SSF46934">
    <property type="entry name" value="UBA-like"/>
    <property type="match status" value="1"/>
</dbReference>
<feature type="region of interest" description="Disordered" evidence="1">
    <location>
        <begin position="363"/>
        <end position="408"/>
    </location>
</feature>
<feature type="compositionally biased region" description="Polar residues" evidence="1">
    <location>
        <begin position="244"/>
        <end position="253"/>
    </location>
</feature>
<feature type="region of interest" description="Disordered" evidence="1">
    <location>
        <begin position="1"/>
        <end position="25"/>
    </location>
</feature>
<dbReference type="Gramene" id="KMS95914">
    <property type="protein sequence ID" value="KMS95914"/>
    <property type="gene ID" value="BVRB_003970"/>
</dbReference>
<keyword evidence="4" id="KW-1185">Reference proteome</keyword>
<feature type="region of interest" description="Disordered" evidence="1">
    <location>
        <begin position="450"/>
        <end position="525"/>
    </location>
</feature>
<feature type="compositionally biased region" description="Low complexity" evidence="1">
    <location>
        <begin position="93"/>
        <end position="102"/>
    </location>
</feature>
<dbReference type="OMA" id="QQPFAGN"/>
<feature type="region of interest" description="Disordered" evidence="1">
    <location>
        <begin position="210"/>
        <end position="347"/>
    </location>
</feature>
<dbReference type="ExpressionAtlas" id="A0A0J8B402">
    <property type="expression patterns" value="baseline"/>
</dbReference>
<protein>
    <recommendedName>
        <fullName evidence="2">GBF-interacting protein 1 N-terminal domain-containing protein</fullName>
    </recommendedName>
</protein>
<dbReference type="PANTHER" id="PTHR46445">
    <property type="entry name" value="RNA POLYMERASE II DEGRADATION FACTOR-LIKE PROTEIN (DUF1296)"/>
    <property type="match status" value="1"/>
</dbReference>
<feature type="compositionally biased region" description="Polar residues" evidence="1">
    <location>
        <begin position="784"/>
        <end position="809"/>
    </location>
</feature>
<dbReference type="EMBL" id="KQ090424">
    <property type="protein sequence ID" value="KMS95914.1"/>
    <property type="molecule type" value="Genomic_DNA"/>
</dbReference>
<dbReference type="Proteomes" id="UP000035740">
    <property type="component" value="Unassembled WGS sequence"/>
</dbReference>
<feature type="compositionally biased region" description="Acidic residues" evidence="1">
    <location>
        <begin position="385"/>
        <end position="404"/>
    </location>
</feature>
<dbReference type="PANTHER" id="PTHR46445:SF3">
    <property type="entry name" value="RNA POLYMERASE II DEGRADATION FACTOR-LIKE PROTEIN (DUF1296)-RELATED"/>
    <property type="match status" value="1"/>
</dbReference>
<dbReference type="OrthoDB" id="762072at2759"/>
<gene>
    <name evidence="3" type="ORF">BVRB_003970</name>
</gene>
<reference evidence="3 4" key="1">
    <citation type="journal article" date="2014" name="Nature">
        <title>The genome of the recently domesticated crop plant sugar beet (Beta vulgaris).</title>
        <authorList>
            <person name="Dohm J.C."/>
            <person name="Minoche A.E."/>
            <person name="Holtgrawe D."/>
            <person name="Capella-Gutierrez S."/>
            <person name="Zakrzewski F."/>
            <person name="Tafer H."/>
            <person name="Rupp O."/>
            <person name="Sorensen T.R."/>
            <person name="Stracke R."/>
            <person name="Reinhardt R."/>
            <person name="Goesmann A."/>
            <person name="Kraft T."/>
            <person name="Schulz B."/>
            <person name="Stadler P.F."/>
            <person name="Schmidt T."/>
            <person name="Gabaldon T."/>
            <person name="Lehrach H."/>
            <person name="Weisshaar B."/>
            <person name="Himmelbauer H."/>
        </authorList>
    </citation>
    <scope>NUCLEOTIDE SEQUENCE [LARGE SCALE GENOMIC DNA]</scope>
    <source>
        <tissue evidence="3">Taproot</tissue>
    </source>
</reference>
<feature type="compositionally biased region" description="Basic and acidic residues" evidence="1">
    <location>
        <begin position="463"/>
        <end position="478"/>
    </location>
</feature>
<dbReference type="eggNOG" id="ENOG502QRB3">
    <property type="taxonomic scope" value="Eukaryota"/>
</dbReference>
<dbReference type="KEGG" id="bvg:104883839"/>
<feature type="region of interest" description="Disordered" evidence="1">
    <location>
        <begin position="784"/>
        <end position="858"/>
    </location>
</feature>
<feature type="compositionally biased region" description="Basic and acidic residues" evidence="1">
    <location>
        <begin position="303"/>
        <end position="319"/>
    </location>
</feature>
<accession>A0A0J8B402</accession>
<feature type="compositionally biased region" description="Polar residues" evidence="1">
    <location>
        <begin position="479"/>
        <end position="501"/>
    </location>
</feature>
<dbReference type="InterPro" id="IPR009060">
    <property type="entry name" value="UBA-like_sf"/>
</dbReference>
<proteinExistence type="predicted"/>
<evidence type="ECO:0000313" key="4">
    <source>
        <dbReference type="Proteomes" id="UP000035740"/>
    </source>
</evidence>
<dbReference type="InterPro" id="IPR009719">
    <property type="entry name" value="GIP1_N"/>
</dbReference>
<feature type="domain" description="GBF-interacting protein 1 N-terminal" evidence="2">
    <location>
        <begin position="25"/>
        <end position="82"/>
    </location>
</feature>
<sequence>MGLGTGRVGASNNNNNSNGGMLNQVPTSSKQLIQSLKEVVNCSEDEIYAMLKECDMNVDVAVERLLLLDPFHEVKSKQEKRKKNKDVGDSRVRGTSGTSTRGGRAGTDRYSSRSSMGHYGTSDSGAARGKSAYKKENGPSAYTSSAMGMASYNVNRRQPPLSDATTAKTSSYNAAEALVGASPSSGFQPAWSGIPGQVSMADIVKMGRPQRKVGSTLTSSEHHVNNQHPWGSRSVGAPHDFHPSQANASNPDSGLSGHVPPNSDWPLDEDPPAASVSAIMEPSVDSEAYSDPYDTTKQQYIPRSDEVRFEEHDIVDDAHPSSVRSIPESNQNIQEDNSGSASGFDNGMYQNISSYQVHHREVEDASASVSSVTNNFQSLSLPKEDEIEEEDDDEDEDTPSEEDGPAVKIPDHLQVQSTECSHLSFGSFGSGMNAPFSGSFGSRAVKSNEEAAVSVDTPSAVHSEARNPEYYEDEHLRTTSDVNTSHRMGGSSNFDAPSASQADMLKQEAPEAAQSNQYSFPPSTANYAFENSQQLNSSFENSQINSQMQGLPSLSGVMPYSNSLPNTLLASNAQPLRESELAYSPFPISQSMASKYGNSVSSLGGPTASMAEALKTGNFSAAQATQNLPGGSNISGGAALQQHLVHPYSQHSVPMGHFAAANMIGYPFLPQNYTYMPSAFQQAFAAGNSTYPQSLAAAVLPQYKNSVSVSSLPQAAAVPSGYGAFGNSNSIPNNFPLNPPSAPAGTSVNYDDLLSSQYKDASHLLSLQQGAGSRTLSGVPGSTYYNSFQGQNQQPAGFRQSQQPSQHYGQLSGYPNFYHSQSGLSLDHQQQQMSRDGSLSGSQGQQPKQTQQLWQNSY</sequence>
<feature type="region of interest" description="Disordered" evidence="1">
    <location>
        <begin position="75"/>
        <end position="139"/>
    </location>
</feature>
<feature type="compositionally biased region" description="Polar residues" evidence="1">
    <location>
        <begin position="818"/>
        <end position="842"/>
    </location>
</feature>
<feature type="compositionally biased region" description="Polar residues" evidence="1">
    <location>
        <begin position="513"/>
        <end position="525"/>
    </location>
</feature>
<dbReference type="AlphaFoldDB" id="A0A0J8B402"/>
<feature type="compositionally biased region" description="Polar residues" evidence="1">
    <location>
        <begin position="322"/>
        <end position="347"/>
    </location>
</feature>